<comment type="subcellular location">
    <subcellularLocation>
        <location evidence="1">Mitochondrion inner membrane</location>
    </subcellularLocation>
</comment>
<accession>A0A6J1SIJ8</accession>
<dbReference type="RefSeq" id="XP_026278406.2">
    <property type="nucleotide sequence ID" value="XM_026422621.2"/>
</dbReference>
<dbReference type="KEGG" id="foc:113206511"/>
<evidence type="ECO:0000256" key="7">
    <source>
        <dbReference type="ARBA" id="ARBA00023065"/>
    </source>
</evidence>
<dbReference type="GO" id="GO:0015986">
    <property type="term" value="P:proton motive force-driven ATP synthesis"/>
    <property type="evidence" value="ECO:0007669"/>
    <property type="project" value="InterPro"/>
</dbReference>
<dbReference type="OrthoDB" id="8902296at2759"/>
<dbReference type="PANTHER" id="PTHR12441:SF10">
    <property type="entry name" value="ATP SYNTHASE-COUPLING FACTOR 6, MITOCHONDRIAL"/>
    <property type="match status" value="1"/>
</dbReference>
<evidence type="ECO:0000256" key="5">
    <source>
        <dbReference type="ARBA" id="ARBA00022781"/>
    </source>
</evidence>
<organism evidence="10 11">
    <name type="scientific">Frankliniella occidentalis</name>
    <name type="common">Western flower thrips</name>
    <name type="synonym">Euthrips occidentalis</name>
    <dbReference type="NCBI Taxonomy" id="133901"/>
    <lineage>
        <taxon>Eukaryota</taxon>
        <taxon>Metazoa</taxon>
        <taxon>Ecdysozoa</taxon>
        <taxon>Arthropoda</taxon>
        <taxon>Hexapoda</taxon>
        <taxon>Insecta</taxon>
        <taxon>Pterygota</taxon>
        <taxon>Neoptera</taxon>
        <taxon>Paraneoptera</taxon>
        <taxon>Thysanoptera</taxon>
        <taxon>Terebrantia</taxon>
        <taxon>Thripoidea</taxon>
        <taxon>Thripidae</taxon>
        <taxon>Frankliniella</taxon>
    </lineage>
</organism>
<dbReference type="PANTHER" id="PTHR12441">
    <property type="entry name" value="ATP SYNTHASE COUPLING FACTOR 6, MITOCHONDRIAL"/>
    <property type="match status" value="1"/>
</dbReference>
<dbReference type="FunFam" id="1.10.246.110:FF:000001">
    <property type="entry name" value="ATP synthase-coupling factor 6, mitochondrial"/>
    <property type="match status" value="1"/>
</dbReference>
<dbReference type="GO" id="GO:0045259">
    <property type="term" value="C:proton-transporting ATP synthase complex"/>
    <property type="evidence" value="ECO:0007669"/>
    <property type="project" value="UniProtKB-KW"/>
</dbReference>
<evidence type="ECO:0000256" key="4">
    <source>
        <dbReference type="ARBA" id="ARBA00022547"/>
    </source>
</evidence>
<evidence type="ECO:0000256" key="2">
    <source>
        <dbReference type="ARBA" id="ARBA00007346"/>
    </source>
</evidence>
<evidence type="ECO:0000256" key="3">
    <source>
        <dbReference type="ARBA" id="ARBA00022448"/>
    </source>
</evidence>
<comment type="similarity">
    <text evidence="2">Belongs to the eukaryotic ATPase subunit F6 family.</text>
</comment>
<sequence>MQQLLQMVLSQVLVSARQAPAILRRNFGICVPAAQKAADPIQQLFVDKIREYKQKSSGGKLVEPTQDIQKELAAELERVSKMYGFKQGQNLTDLPPMKFDNPDLKPIVPL</sequence>
<gene>
    <name evidence="11" type="primary">LOC113206511</name>
</gene>
<dbReference type="GO" id="GO:0005743">
    <property type="term" value="C:mitochondrial inner membrane"/>
    <property type="evidence" value="ECO:0007669"/>
    <property type="project" value="UniProtKB-SubCell"/>
</dbReference>
<dbReference type="Pfam" id="PF05511">
    <property type="entry name" value="ATP-synt_F6"/>
    <property type="match status" value="1"/>
</dbReference>
<dbReference type="AlphaFoldDB" id="A0A6J1SIJ8"/>
<name>A0A6J1SIJ8_FRAOC</name>
<protein>
    <submittedName>
        <fullName evidence="11">ATP synthase-coupling factor 6, mitochondrial</fullName>
    </submittedName>
</protein>
<keyword evidence="8" id="KW-0496">Mitochondrion</keyword>
<reference evidence="11" key="1">
    <citation type="journal article" date="2018" name="Proc. Natl. Acad. Sci. U.S.A.">
        <title>Phylogenomics and the evolution of hemipteroid insects.</title>
        <authorList>
            <person name="Johnson K.P."/>
            <person name="Dietrich C.H."/>
            <person name="Friedrich F."/>
            <person name="Beutel R.G."/>
            <person name="Wipfler B."/>
            <person name="Peters R.S."/>
            <person name="Allen J.M."/>
            <person name="Petersen M."/>
            <person name="Donath A."/>
            <person name="Walden K.K."/>
            <person name="Kozlov A.M."/>
            <person name="Podsiadlowski L."/>
            <person name="Mayer C."/>
            <person name="Meusemann K."/>
            <person name="Vasilikopoulos A."/>
            <person name="Waterhouse R.M."/>
            <person name="Cameron S.L."/>
            <person name="Weirauch C."/>
            <person name="Swanson D.R."/>
            <person name="Percy D.M."/>
            <person name="Hardy N.B."/>
            <person name="Terry I."/>
            <person name="Liu S."/>
            <person name="Zhou X."/>
            <person name="Misof B."/>
            <person name="Robertson H.M."/>
            <person name="Yoshizawa K."/>
        </authorList>
    </citation>
    <scope>NUCLEOTIDE SEQUENCE</scope>
    <source>
        <tissue evidence="11">Whole organism</tissue>
    </source>
</reference>
<keyword evidence="4" id="KW-0138">CF(0)</keyword>
<keyword evidence="10" id="KW-1185">Reference proteome</keyword>
<dbReference type="GO" id="GO:0015078">
    <property type="term" value="F:proton transmembrane transporter activity"/>
    <property type="evidence" value="ECO:0007669"/>
    <property type="project" value="InterPro"/>
</dbReference>
<evidence type="ECO:0000256" key="8">
    <source>
        <dbReference type="ARBA" id="ARBA00023128"/>
    </source>
</evidence>
<evidence type="ECO:0000256" key="1">
    <source>
        <dbReference type="ARBA" id="ARBA00004273"/>
    </source>
</evidence>
<keyword evidence="7" id="KW-0406">Ion transport</keyword>
<dbReference type="InterPro" id="IPR036204">
    <property type="entry name" value="ATP_synth_f6_sf_mt"/>
</dbReference>
<evidence type="ECO:0000256" key="6">
    <source>
        <dbReference type="ARBA" id="ARBA00022792"/>
    </source>
</evidence>
<dbReference type="Proteomes" id="UP000504606">
    <property type="component" value="Unplaced"/>
</dbReference>
<dbReference type="InterPro" id="IPR008387">
    <property type="entry name" value="ATP_synth_f6_mt"/>
</dbReference>
<keyword evidence="9" id="KW-0472">Membrane</keyword>
<dbReference type="Gene3D" id="1.10.246.110">
    <property type="entry name" value="Mitochondrial ATP synthase-coupling factor 6"/>
    <property type="match status" value="1"/>
</dbReference>
<keyword evidence="6" id="KW-0999">Mitochondrion inner membrane</keyword>
<proteinExistence type="inferred from homology"/>
<reference evidence="11" key="2">
    <citation type="submission" date="2025-08" db="UniProtKB">
        <authorList>
            <consortium name="RefSeq"/>
        </authorList>
    </citation>
    <scope>IDENTIFICATION</scope>
    <source>
        <tissue evidence="11">Whole organism</tissue>
    </source>
</reference>
<evidence type="ECO:0000313" key="10">
    <source>
        <dbReference type="Proteomes" id="UP000504606"/>
    </source>
</evidence>
<dbReference type="SUPFAM" id="SSF111357">
    <property type="entry name" value="Mitochondrial ATP synthase coupling factor 6"/>
    <property type="match status" value="1"/>
</dbReference>
<keyword evidence="5" id="KW-0375">Hydrogen ion transport</keyword>
<evidence type="ECO:0000256" key="9">
    <source>
        <dbReference type="ARBA" id="ARBA00023136"/>
    </source>
</evidence>
<evidence type="ECO:0000313" key="11">
    <source>
        <dbReference type="RefSeq" id="XP_026278406.2"/>
    </source>
</evidence>
<keyword evidence="3" id="KW-0813">Transport</keyword>
<dbReference type="CTD" id="42759"/>
<dbReference type="GeneID" id="113206511"/>